<comment type="caution">
    <text evidence="7">The sequence shown here is derived from an EMBL/GenBank/DDBJ whole genome shotgun (WGS) entry which is preliminary data.</text>
</comment>
<evidence type="ECO:0000313" key="8">
    <source>
        <dbReference type="Proteomes" id="UP001614391"/>
    </source>
</evidence>
<evidence type="ECO:0000256" key="1">
    <source>
        <dbReference type="ARBA" id="ARBA00004141"/>
    </source>
</evidence>
<dbReference type="CDD" id="cd15904">
    <property type="entry name" value="TSPO_MBR"/>
    <property type="match status" value="1"/>
</dbReference>
<dbReference type="PIRSF" id="PIRSF005859">
    <property type="entry name" value="PBR"/>
    <property type="match status" value="1"/>
</dbReference>
<proteinExistence type="inferred from homology"/>
<feature type="transmembrane region" description="Helical" evidence="6">
    <location>
        <begin position="110"/>
        <end position="129"/>
    </location>
</feature>
<organism evidence="7 8">
    <name type="scientific">Streptomyces bikiniensis</name>
    <dbReference type="NCBI Taxonomy" id="1896"/>
    <lineage>
        <taxon>Bacteria</taxon>
        <taxon>Bacillati</taxon>
        <taxon>Actinomycetota</taxon>
        <taxon>Actinomycetes</taxon>
        <taxon>Kitasatosporales</taxon>
        <taxon>Streptomycetaceae</taxon>
        <taxon>Streptomyces</taxon>
    </lineage>
</organism>
<comment type="similarity">
    <text evidence="2">Belongs to the TspO/BZRP family.</text>
</comment>
<reference evidence="7 8" key="1">
    <citation type="submission" date="2024-10" db="EMBL/GenBank/DDBJ databases">
        <title>The Natural Products Discovery Center: Release of the First 8490 Sequenced Strains for Exploring Actinobacteria Biosynthetic Diversity.</title>
        <authorList>
            <person name="Kalkreuter E."/>
            <person name="Kautsar S.A."/>
            <person name="Yang D."/>
            <person name="Bader C.D."/>
            <person name="Teijaro C.N."/>
            <person name="Fluegel L."/>
            <person name="Davis C.M."/>
            <person name="Simpson J.R."/>
            <person name="Lauterbach L."/>
            <person name="Steele A.D."/>
            <person name="Gui C."/>
            <person name="Meng S."/>
            <person name="Li G."/>
            <person name="Viehrig K."/>
            <person name="Ye F."/>
            <person name="Su P."/>
            <person name="Kiefer A.F."/>
            <person name="Nichols A."/>
            <person name="Cepeda A.J."/>
            <person name="Yan W."/>
            <person name="Fan B."/>
            <person name="Jiang Y."/>
            <person name="Adhikari A."/>
            <person name="Zheng C.-J."/>
            <person name="Schuster L."/>
            <person name="Cowan T.M."/>
            <person name="Smanski M.J."/>
            <person name="Chevrette M.G."/>
            <person name="De Carvalho L.P.S."/>
            <person name="Shen B."/>
        </authorList>
    </citation>
    <scope>NUCLEOTIDE SEQUENCE [LARGE SCALE GENOMIC DNA]</scope>
    <source>
        <strain evidence="7 8">NPDC053346</strain>
    </source>
</reference>
<gene>
    <name evidence="7" type="ORF">ACIGW0_23385</name>
</gene>
<keyword evidence="3 6" id="KW-0812">Transmembrane</keyword>
<evidence type="ECO:0000256" key="4">
    <source>
        <dbReference type="ARBA" id="ARBA00022989"/>
    </source>
</evidence>
<evidence type="ECO:0000256" key="5">
    <source>
        <dbReference type="ARBA" id="ARBA00023136"/>
    </source>
</evidence>
<keyword evidence="8" id="KW-1185">Reference proteome</keyword>
<sequence length="186" mass="20101">MSGWEGLAVLIPAEAECAVPNAELSRTGRKHPGSRWPVLLGLLLICYAVAALGGLASADAGDTYNALDRPSWAPPGWLFGPVWTVLYGTVAVAAWLVLRNPHGSTRTAMTWWSVQLLLNLAWTPLFFAAGQYGLAFLDICLLLSALLTTTVLFARHRRAAALLLVPYALWVTFAAALNLTIWLSNT</sequence>
<evidence type="ECO:0000256" key="6">
    <source>
        <dbReference type="SAM" id="Phobius"/>
    </source>
</evidence>
<feature type="transmembrane region" description="Helical" evidence="6">
    <location>
        <begin position="161"/>
        <end position="183"/>
    </location>
</feature>
<dbReference type="PANTHER" id="PTHR10057:SF0">
    <property type="entry name" value="TRANSLOCATOR PROTEIN"/>
    <property type="match status" value="1"/>
</dbReference>
<dbReference type="InterPro" id="IPR004307">
    <property type="entry name" value="TspO_MBR"/>
</dbReference>
<dbReference type="Pfam" id="PF03073">
    <property type="entry name" value="TspO_MBR"/>
    <property type="match status" value="1"/>
</dbReference>
<feature type="transmembrane region" description="Helical" evidence="6">
    <location>
        <begin position="135"/>
        <end position="154"/>
    </location>
</feature>
<feature type="transmembrane region" description="Helical" evidence="6">
    <location>
        <begin position="36"/>
        <end position="56"/>
    </location>
</feature>
<dbReference type="EMBL" id="JBITYT010000010">
    <property type="protein sequence ID" value="MFI9122307.1"/>
    <property type="molecule type" value="Genomic_DNA"/>
</dbReference>
<keyword evidence="4 6" id="KW-1133">Transmembrane helix</keyword>
<feature type="transmembrane region" description="Helical" evidence="6">
    <location>
        <begin position="76"/>
        <end position="98"/>
    </location>
</feature>
<evidence type="ECO:0000256" key="2">
    <source>
        <dbReference type="ARBA" id="ARBA00007524"/>
    </source>
</evidence>
<dbReference type="InterPro" id="IPR038330">
    <property type="entry name" value="TspO/MBR-related_sf"/>
</dbReference>
<dbReference type="RefSeq" id="WP_399617987.1">
    <property type="nucleotide sequence ID" value="NZ_JBITYT010000010.1"/>
</dbReference>
<evidence type="ECO:0000256" key="3">
    <source>
        <dbReference type="ARBA" id="ARBA00022692"/>
    </source>
</evidence>
<accession>A0ABW8CXK1</accession>
<dbReference type="PANTHER" id="PTHR10057">
    <property type="entry name" value="PERIPHERAL-TYPE BENZODIAZEPINE RECEPTOR"/>
    <property type="match status" value="1"/>
</dbReference>
<name>A0ABW8CXK1_STRBI</name>
<dbReference type="Proteomes" id="UP001614391">
    <property type="component" value="Unassembled WGS sequence"/>
</dbReference>
<keyword evidence="5 6" id="KW-0472">Membrane</keyword>
<dbReference type="Gene3D" id="1.20.1260.100">
    <property type="entry name" value="TspO/MBR protein"/>
    <property type="match status" value="1"/>
</dbReference>
<comment type="subcellular location">
    <subcellularLocation>
        <location evidence="1">Membrane</location>
        <topology evidence="1">Multi-pass membrane protein</topology>
    </subcellularLocation>
</comment>
<protein>
    <submittedName>
        <fullName evidence="7">TspO/MBR family protein</fullName>
    </submittedName>
</protein>
<evidence type="ECO:0000313" key="7">
    <source>
        <dbReference type="EMBL" id="MFI9122307.1"/>
    </source>
</evidence>